<dbReference type="OrthoDB" id="10578206at2759"/>
<name>M2R6A6_CERS8</name>
<gene>
    <name evidence="1" type="ORF">CERSUDRAFT_125958</name>
</gene>
<proteinExistence type="predicted"/>
<dbReference type="HOGENOM" id="CLU_690782_0_0_1"/>
<organism evidence="1 2">
    <name type="scientific">Ceriporiopsis subvermispora (strain B)</name>
    <name type="common">White-rot fungus</name>
    <name type="synonym">Gelatoporia subvermispora</name>
    <dbReference type="NCBI Taxonomy" id="914234"/>
    <lineage>
        <taxon>Eukaryota</taxon>
        <taxon>Fungi</taxon>
        <taxon>Dikarya</taxon>
        <taxon>Basidiomycota</taxon>
        <taxon>Agaricomycotina</taxon>
        <taxon>Agaricomycetes</taxon>
        <taxon>Polyporales</taxon>
        <taxon>Gelatoporiaceae</taxon>
        <taxon>Gelatoporia</taxon>
    </lineage>
</organism>
<evidence type="ECO:0000313" key="2">
    <source>
        <dbReference type="Proteomes" id="UP000016930"/>
    </source>
</evidence>
<keyword evidence="2" id="KW-1185">Reference proteome</keyword>
<dbReference type="Proteomes" id="UP000016930">
    <property type="component" value="Unassembled WGS sequence"/>
</dbReference>
<accession>M2R6A6</accession>
<dbReference type="EMBL" id="KB445805">
    <property type="protein sequence ID" value="EMD33697.1"/>
    <property type="molecule type" value="Genomic_DNA"/>
</dbReference>
<protein>
    <submittedName>
        <fullName evidence="1">Uncharacterized protein</fullName>
    </submittedName>
</protein>
<evidence type="ECO:0000313" key="1">
    <source>
        <dbReference type="EMBL" id="EMD33697.1"/>
    </source>
</evidence>
<dbReference type="AlphaFoldDB" id="M2R6A6"/>
<reference evidence="1 2" key="1">
    <citation type="journal article" date="2012" name="Proc. Natl. Acad. Sci. U.S.A.">
        <title>Comparative genomics of Ceriporiopsis subvermispora and Phanerochaete chrysosporium provide insight into selective ligninolysis.</title>
        <authorList>
            <person name="Fernandez-Fueyo E."/>
            <person name="Ruiz-Duenas F.J."/>
            <person name="Ferreira P."/>
            <person name="Floudas D."/>
            <person name="Hibbett D.S."/>
            <person name="Canessa P."/>
            <person name="Larrondo L.F."/>
            <person name="James T.Y."/>
            <person name="Seelenfreund D."/>
            <person name="Lobos S."/>
            <person name="Polanco R."/>
            <person name="Tello M."/>
            <person name="Honda Y."/>
            <person name="Watanabe T."/>
            <person name="Watanabe T."/>
            <person name="Ryu J.S."/>
            <person name="Kubicek C.P."/>
            <person name="Schmoll M."/>
            <person name="Gaskell J."/>
            <person name="Hammel K.E."/>
            <person name="St John F.J."/>
            <person name="Vanden Wymelenberg A."/>
            <person name="Sabat G."/>
            <person name="Splinter BonDurant S."/>
            <person name="Syed K."/>
            <person name="Yadav J.S."/>
            <person name="Doddapaneni H."/>
            <person name="Subramanian V."/>
            <person name="Lavin J.L."/>
            <person name="Oguiza J.A."/>
            <person name="Perez G."/>
            <person name="Pisabarro A.G."/>
            <person name="Ramirez L."/>
            <person name="Santoyo F."/>
            <person name="Master E."/>
            <person name="Coutinho P.M."/>
            <person name="Henrissat B."/>
            <person name="Lombard V."/>
            <person name="Magnuson J.K."/>
            <person name="Kuees U."/>
            <person name="Hori C."/>
            <person name="Igarashi K."/>
            <person name="Samejima M."/>
            <person name="Held B.W."/>
            <person name="Barry K.W."/>
            <person name="LaButti K.M."/>
            <person name="Lapidus A."/>
            <person name="Lindquist E.A."/>
            <person name="Lucas S.M."/>
            <person name="Riley R."/>
            <person name="Salamov A.A."/>
            <person name="Hoffmeister D."/>
            <person name="Schwenk D."/>
            <person name="Hadar Y."/>
            <person name="Yarden O."/>
            <person name="de Vries R.P."/>
            <person name="Wiebenga A."/>
            <person name="Stenlid J."/>
            <person name="Eastwood D."/>
            <person name="Grigoriev I.V."/>
            <person name="Berka R.M."/>
            <person name="Blanchette R.A."/>
            <person name="Kersten P."/>
            <person name="Martinez A.T."/>
            <person name="Vicuna R."/>
            <person name="Cullen D."/>
        </authorList>
    </citation>
    <scope>NUCLEOTIDE SEQUENCE [LARGE SCALE GENOMIC DNA]</scope>
    <source>
        <strain evidence="1 2">B</strain>
    </source>
</reference>
<sequence>MWALDFVLAGVISLFAALSPFSVTSVTFSRFPLLESVPQALPAVVNDISAEFRTLHRLGHAGFSFEESIDTIYPSVLSASSASTIEHLEPTRTFPLPSKTQVGLSFFASYPVDCVVLHDAQGIESAAKPTSYPPFITQHVVKLEVPVVLRFRALLGLGACICLLVVAPPAMALRQWLTKAVTHGRMDLSTTLSCISVSSDRVTYVLPEDSLAFLDLTSAFSDGTNTRIKFLHLAPVDEPTHRLAYCLGQDALGISAYYLCLFTPHVIHEADLPPALLVEDHLPQALPSEPSVGQVSDCASAGISEWDDTTELASLNSSASLDNFFADLPFTPSRYGLSLGSELQRAKEAMCSPSPKSTPEHVIKKRERRRAKILQEDSMPWAEIAPDTHQDNIRLSCLH</sequence>